<dbReference type="InterPro" id="IPR046521">
    <property type="entry name" value="DUF6698"/>
</dbReference>
<gene>
    <name evidence="1" type="ORF">F5147DRAFT_563802</name>
</gene>
<comment type="caution">
    <text evidence="1">The sequence shown here is derived from an EMBL/GenBank/DDBJ whole genome shotgun (WGS) entry which is preliminary data.</text>
</comment>
<reference evidence="1" key="1">
    <citation type="journal article" date="2020" name="New Phytol.">
        <title>Comparative genomics reveals dynamic genome evolution in host specialist ectomycorrhizal fungi.</title>
        <authorList>
            <person name="Lofgren L.A."/>
            <person name="Nguyen N.H."/>
            <person name="Vilgalys R."/>
            <person name="Ruytinx J."/>
            <person name="Liao H.L."/>
            <person name="Branco S."/>
            <person name="Kuo A."/>
            <person name="LaButti K."/>
            <person name="Lipzen A."/>
            <person name="Andreopoulos W."/>
            <person name="Pangilinan J."/>
            <person name="Riley R."/>
            <person name="Hundley H."/>
            <person name="Na H."/>
            <person name="Barry K."/>
            <person name="Grigoriev I.V."/>
            <person name="Stajich J.E."/>
            <person name="Kennedy P.G."/>
        </authorList>
    </citation>
    <scope>NUCLEOTIDE SEQUENCE</scope>
    <source>
        <strain evidence="1">FC423</strain>
    </source>
</reference>
<dbReference type="Proteomes" id="UP000823399">
    <property type="component" value="Unassembled WGS sequence"/>
</dbReference>
<dbReference type="EMBL" id="JABBWM010000002">
    <property type="protein sequence ID" value="KAG2119489.1"/>
    <property type="molecule type" value="Genomic_DNA"/>
</dbReference>
<name>A0A9P7FIA1_9AGAM</name>
<keyword evidence="2" id="KW-1185">Reference proteome</keyword>
<dbReference type="AlphaFoldDB" id="A0A9P7FIA1"/>
<dbReference type="Pfam" id="PF20414">
    <property type="entry name" value="DUF6698"/>
    <property type="match status" value="1"/>
</dbReference>
<evidence type="ECO:0000313" key="2">
    <source>
        <dbReference type="Proteomes" id="UP000823399"/>
    </source>
</evidence>
<dbReference type="RefSeq" id="XP_041299315.1">
    <property type="nucleotide sequence ID" value="XM_041430696.1"/>
</dbReference>
<protein>
    <submittedName>
        <fullName evidence="1">Uncharacterized protein</fullName>
    </submittedName>
</protein>
<dbReference type="OrthoDB" id="3220614at2759"/>
<evidence type="ECO:0000313" key="1">
    <source>
        <dbReference type="EMBL" id="KAG2119489.1"/>
    </source>
</evidence>
<sequence length="90" mass="10168">HIFTSPSSAYGGETRATRTCNAALHDMTTVEAVHIAYGCLQVRFGISAKNAWSEIDGAFNYREFYNNIIELIEDSPDPEWKEDLLKAWNV</sequence>
<feature type="non-terminal residue" evidence="1">
    <location>
        <position position="1"/>
    </location>
</feature>
<accession>A0A9P7FIA1</accession>
<organism evidence="1 2">
    <name type="scientific">Suillus discolor</name>
    <dbReference type="NCBI Taxonomy" id="1912936"/>
    <lineage>
        <taxon>Eukaryota</taxon>
        <taxon>Fungi</taxon>
        <taxon>Dikarya</taxon>
        <taxon>Basidiomycota</taxon>
        <taxon>Agaricomycotina</taxon>
        <taxon>Agaricomycetes</taxon>
        <taxon>Agaricomycetidae</taxon>
        <taxon>Boletales</taxon>
        <taxon>Suillineae</taxon>
        <taxon>Suillaceae</taxon>
        <taxon>Suillus</taxon>
    </lineage>
</organism>
<proteinExistence type="predicted"/>
<dbReference type="GeneID" id="64692955"/>